<proteinExistence type="predicted"/>
<comment type="caution">
    <text evidence="2">The sequence shown here is derived from an EMBL/GenBank/DDBJ whole genome shotgun (WGS) entry which is preliminary data.</text>
</comment>
<keyword evidence="3" id="KW-1185">Reference proteome</keyword>
<dbReference type="GO" id="GO:0005737">
    <property type="term" value="C:cytoplasm"/>
    <property type="evidence" value="ECO:0007669"/>
    <property type="project" value="TreeGrafter"/>
</dbReference>
<dbReference type="SUPFAM" id="SSF51735">
    <property type="entry name" value="NAD(P)-binding Rossmann-fold domains"/>
    <property type="match status" value="1"/>
</dbReference>
<dbReference type="PANTHER" id="PTHR48079">
    <property type="entry name" value="PROTEIN YEEZ"/>
    <property type="match status" value="1"/>
</dbReference>
<evidence type="ECO:0000313" key="2">
    <source>
        <dbReference type="EMBL" id="CRI15925.1"/>
    </source>
</evidence>
<dbReference type="Pfam" id="PF01370">
    <property type="entry name" value="Epimerase"/>
    <property type="match status" value="1"/>
</dbReference>
<sequence length="308" mass="34351">MEVWHEFCTLIKQVIIRQNREKVFIMSKIFVTGATGLIGIKLVQRLKEEGHEVTGFTTSENGQRKLEAVGVKAYIGDILKADTIEQAVADFKPEIIINQITDLKNVDMAANTKVRIEGSKNLIDVAKKHDVKKVIAQSIAFMYEPGEGLATEETPLDFNSTGDRKVTVDGVVGLEEETARMDEYVVLRFGWLYGPGTWYGKDGMIYNQFIDGQVTLSDGVTSFIHLDDAVETSIQAINFENGIYNVADDEPVKGSEFAEWYKAQLGVEPSIDIQPAQPFERGVSNDKFKAQGGTLIYKTWKDGMNPIK</sequence>
<dbReference type="KEGG" id="suh:SAMSHR1132_22700"/>
<dbReference type="InterPro" id="IPR001509">
    <property type="entry name" value="Epimerase_deHydtase"/>
</dbReference>
<dbReference type="Gene3D" id="3.40.50.720">
    <property type="entry name" value="NAD(P)-binding Rossmann-like Domain"/>
    <property type="match status" value="1"/>
</dbReference>
<organism evidence="2 3">
    <name type="scientific">Staphylococcus argenteus</name>
    <dbReference type="NCBI Taxonomy" id="985002"/>
    <lineage>
        <taxon>Bacteria</taxon>
        <taxon>Bacillati</taxon>
        <taxon>Bacillota</taxon>
        <taxon>Bacilli</taxon>
        <taxon>Bacillales</taxon>
        <taxon>Staphylococcaceae</taxon>
        <taxon>Staphylococcus</taxon>
    </lineage>
</organism>
<gene>
    <name evidence="2" type="ORF">BN1326_140245</name>
</gene>
<evidence type="ECO:0000313" key="3">
    <source>
        <dbReference type="Proteomes" id="UP000236509"/>
    </source>
</evidence>
<dbReference type="PANTHER" id="PTHR48079:SF6">
    <property type="entry name" value="NAD(P)-BINDING DOMAIN-CONTAINING PROTEIN-RELATED"/>
    <property type="match status" value="1"/>
</dbReference>
<protein>
    <submittedName>
        <fullName evidence="2">Putative NAD-dependent epimerase/dehydratase</fullName>
    </submittedName>
</protein>
<dbReference type="AlphaFoldDB" id="A0A7U7JRB8"/>
<feature type="domain" description="NAD-dependent epimerase/dehydratase" evidence="1">
    <location>
        <begin position="29"/>
        <end position="247"/>
    </location>
</feature>
<dbReference type="InterPro" id="IPR036291">
    <property type="entry name" value="NAD(P)-bd_dom_sf"/>
</dbReference>
<reference evidence="2 3" key="1">
    <citation type="submission" date="2015-04" db="EMBL/GenBank/DDBJ databases">
        <authorList>
            <person name="Cao L."/>
            <person name="Gao C.H."/>
        </authorList>
    </citation>
    <scope>NUCLEOTIDE SEQUENCE [LARGE SCALE GENOMIC DNA]</scope>
    <source>
        <strain evidence="2 3">SH3</strain>
    </source>
</reference>
<dbReference type="EMBL" id="CVOU01000006">
    <property type="protein sequence ID" value="CRI15925.1"/>
    <property type="molecule type" value="Genomic_DNA"/>
</dbReference>
<accession>A0A7U7JRB8</accession>
<evidence type="ECO:0000259" key="1">
    <source>
        <dbReference type="Pfam" id="PF01370"/>
    </source>
</evidence>
<dbReference type="InterPro" id="IPR051783">
    <property type="entry name" value="NAD(P)-dependent_oxidoreduct"/>
</dbReference>
<dbReference type="GO" id="GO:0004029">
    <property type="term" value="F:aldehyde dehydrogenase (NAD+) activity"/>
    <property type="evidence" value="ECO:0007669"/>
    <property type="project" value="TreeGrafter"/>
</dbReference>
<dbReference type="Proteomes" id="UP000236509">
    <property type="component" value="Unassembled WGS sequence"/>
</dbReference>
<name>A0A7U7JRB8_9STAP</name>